<evidence type="ECO:0000256" key="6">
    <source>
        <dbReference type="ARBA" id="ARBA00022729"/>
    </source>
</evidence>
<evidence type="ECO:0000256" key="11">
    <source>
        <dbReference type="SAM" id="SignalP"/>
    </source>
</evidence>
<dbReference type="PANTHER" id="PTHR10030">
    <property type="entry name" value="ALPHA-L-FUCOSIDASE"/>
    <property type="match status" value="1"/>
</dbReference>
<dbReference type="RefSeq" id="XP_039120080.1">
    <property type="nucleotide sequence ID" value="XM_039264146.1"/>
</dbReference>
<dbReference type="AlphaFoldDB" id="A0AB40AYM6"/>
<keyword evidence="7" id="KW-0378">Hydrolase</keyword>
<dbReference type="SMART" id="SM00812">
    <property type="entry name" value="Alpha_L_fucos"/>
    <property type="match status" value="1"/>
</dbReference>
<evidence type="ECO:0000256" key="5">
    <source>
        <dbReference type="ARBA" id="ARBA00022525"/>
    </source>
</evidence>
<evidence type="ECO:0000256" key="1">
    <source>
        <dbReference type="ARBA" id="ARBA00004271"/>
    </source>
</evidence>
<dbReference type="GO" id="GO:0004560">
    <property type="term" value="F:alpha-L-fucosidase activity"/>
    <property type="evidence" value="ECO:0007669"/>
    <property type="project" value="UniProtKB-EC"/>
</dbReference>
<protein>
    <recommendedName>
        <fullName evidence="3">alpha-L-fucosidase</fullName>
        <ecNumber evidence="3">3.2.1.51</ecNumber>
    </recommendedName>
    <alternativeName>
        <fullName evidence="10">Alpha-L-fucoside fucohydrolase</fullName>
    </alternativeName>
</protein>
<keyword evidence="8" id="KW-0325">Glycoprotein</keyword>
<accession>A0AB40AYM6</accession>
<dbReference type="PROSITE" id="PS50022">
    <property type="entry name" value="FA58C_3"/>
    <property type="match status" value="1"/>
</dbReference>
<dbReference type="InterPro" id="IPR000933">
    <property type="entry name" value="Glyco_hydro_29"/>
</dbReference>
<dbReference type="Gene3D" id="3.20.20.80">
    <property type="entry name" value="Glycosidases"/>
    <property type="match status" value="1"/>
</dbReference>
<sequence>MAMVERTSNPSFVILLLSLTLRLSFSSHTLPPLPLPPLPSASQLSWQLGELALFLHFGINTFTDSEWGTGVADPSVFAPTALDARQWARVAAETGFVRAVFTAKHHDGFCLWPSEYTNYSVKSSPWRGGRGDVVAELADATKEFGIELGIYLSPWDRHDSCYGDTVKYNEYYLAQMTELLTRYGEIKEVFLDGAKGKGEKDMDYLFNCWFRVIHQLQPGAVIFTDAGPDIRWIGDEDGFAGSTCWSLLNRSSVKIGGDNEPYATEGDQFGQDWLPAECDVSIRDSWFWHKTEHPKSAISLLNIYYKSVGRNCLLILNVPPNSLGLFSSEDVQVLHEFAELRRTIFSQNLAQDAIVTASSTRGGEGNSQFAPSNVLKDGIYSYWAPEDYQADWIIFLDLGQPITFNVLQVQEPIQMGQRVIEFHVDLLEDGEWNTIVNATTIGYKRLLQFPAVKAQFLRLLVDKSRADPLISYFGAYLDPYSIINETHGSSWQASFNDYQVISLKKYYSSVNSSIAVI</sequence>
<keyword evidence="4" id="KW-0052">Apoplast</keyword>
<dbReference type="FunFam" id="2.60.120.260:FF:000093">
    <property type="entry name" value="Alpha-L-fucosidase 1"/>
    <property type="match status" value="1"/>
</dbReference>
<dbReference type="FunFam" id="3.20.20.80:FF:000052">
    <property type="entry name" value="Putative alpha-L-fucosidase 1"/>
    <property type="match status" value="1"/>
</dbReference>
<dbReference type="InterPro" id="IPR008979">
    <property type="entry name" value="Galactose-bd-like_sf"/>
</dbReference>
<dbReference type="SUPFAM" id="SSF51445">
    <property type="entry name" value="(Trans)glycosidases"/>
    <property type="match status" value="1"/>
</dbReference>
<gene>
    <name evidence="14" type="primary">LOC120256478</name>
</gene>
<keyword evidence="6 11" id="KW-0732">Signal</keyword>
<comment type="subcellular location">
    <subcellularLocation>
        <location evidence="1">Secreted</location>
        <location evidence="1">Extracellular space</location>
        <location evidence="1">Apoplast</location>
    </subcellularLocation>
</comment>
<keyword evidence="9" id="KW-0326">Glycosidase</keyword>
<dbReference type="GO" id="GO:0005764">
    <property type="term" value="C:lysosome"/>
    <property type="evidence" value="ECO:0007669"/>
    <property type="project" value="TreeGrafter"/>
</dbReference>
<keyword evidence="13" id="KW-1185">Reference proteome</keyword>
<comment type="similarity">
    <text evidence="2">Belongs to the glycosyl hydrolase 29 family.</text>
</comment>
<evidence type="ECO:0000256" key="4">
    <source>
        <dbReference type="ARBA" id="ARBA00022523"/>
    </source>
</evidence>
<dbReference type="Proteomes" id="UP001515500">
    <property type="component" value="Unplaced"/>
</dbReference>
<evidence type="ECO:0000313" key="14">
    <source>
        <dbReference type="RefSeq" id="XP_039120080.1"/>
    </source>
</evidence>
<reference evidence="14" key="1">
    <citation type="submission" date="2025-08" db="UniProtKB">
        <authorList>
            <consortium name="RefSeq"/>
        </authorList>
    </citation>
    <scope>IDENTIFICATION</scope>
</reference>
<evidence type="ECO:0000259" key="12">
    <source>
        <dbReference type="PROSITE" id="PS50022"/>
    </source>
</evidence>
<dbReference type="GO" id="GO:0048046">
    <property type="term" value="C:apoplast"/>
    <property type="evidence" value="ECO:0007669"/>
    <property type="project" value="UniProtKB-SubCell"/>
</dbReference>
<evidence type="ECO:0000256" key="7">
    <source>
        <dbReference type="ARBA" id="ARBA00022801"/>
    </source>
</evidence>
<feature type="chain" id="PRO_5044259705" description="alpha-L-fucosidase" evidence="11">
    <location>
        <begin position="27"/>
        <end position="517"/>
    </location>
</feature>
<evidence type="ECO:0000256" key="8">
    <source>
        <dbReference type="ARBA" id="ARBA00023180"/>
    </source>
</evidence>
<dbReference type="InterPro" id="IPR057739">
    <property type="entry name" value="Glyco_hydro_29_N"/>
</dbReference>
<evidence type="ECO:0000256" key="10">
    <source>
        <dbReference type="ARBA" id="ARBA00081661"/>
    </source>
</evidence>
<dbReference type="Pfam" id="PF00754">
    <property type="entry name" value="F5_F8_type_C"/>
    <property type="match status" value="1"/>
</dbReference>
<dbReference type="SUPFAM" id="SSF49785">
    <property type="entry name" value="Galactose-binding domain-like"/>
    <property type="match status" value="1"/>
</dbReference>
<dbReference type="PANTHER" id="PTHR10030:SF27">
    <property type="entry name" value="ALPHA-L-FUCOSIDASE 1"/>
    <property type="match status" value="1"/>
</dbReference>
<evidence type="ECO:0000256" key="3">
    <source>
        <dbReference type="ARBA" id="ARBA00012662"/>
    </source>
</evidence>
<dbReference type="GeneID" id="120256478"/>
<feature type="domain" description="F5/8 type C" evidence="12">
    <location>
        <begin position="337"/>
        <end position="459"/>
    </location>
</feature>
<dbReference type="Gene3D" id="2.60.120.260">
    <property type="entry name" value="Galactose-binding domain-like"/>
    <property type="match status" value="1"/>
</dbReference>
<evidence type="ECO:0000256" key="2">
    <source>
        <dbReference type="ARBA" id="ARBA00007951"/>
    </source>
</evidence>
<organism evidence="13 14">
    <name type="scientific">Dioscorea cayennensis subsp. rotundata</name>
    <name type="common">White Guinea yam</name>
    <name type="synonym">Dioscorea rotundata</name>
    <dbReference type="NCBI Taxonomy" id="55577"/>
    <lineage>
        <taxon>Eukaryota</taxon>
        <taxon>Viridiplantae</taxon>
        <taxon>Streptophyta</taxon>
        <taxon>Embryophyta</taxon>
        <taxon>Tracheophyta</taxon>
        <taxon>Spermatophyta</taxon>
        <taxon>Magnoliopsida</taxon>
        <taxon>Liliopsida</taxon>
        <taxon>Dioscoreales</taxon>
        <taxon>Dioscoreaceae</taxon>
        <taxon>Dioscorea</taxon>
    </lineage>
</organism>
<dbReference type="GO" id="GO:0006004">
    <property type="term" value="P:fucose metabolic process"/>
    <property type="evidence" value="ECO:0007669"/>
    <property type="project" value="TreeGrafter"/>
</dbReference>
<dbReference type="Pfam" id="PF01120">
    <property type="entry name" value="Alpha_L_fucos"/>
    <property type="match status" value="1"/>
</dbReference>
<proteinExistence type="inferred from homology"/>
<dbReference type="EC" id="3.2.1.51" evidence="3"/>
<evidence type="ECO:0000313" key="13">
    <source>
        <dbReference type="Proteomes" id="UP001515500"/>
    </source>
</evidence>
<keyword evidence="5" id="KW-0964">Secreted</keyword>
<feature type="signal peptide" evidence="11">
    <location>
        <begin position="1"/>
        <end position="26"/>
    </location>
</feature>
<dbReference type="InterPro" id="IPR000421">
    <property type="entry name" value="FA58C"/>
</dbReference>
<evidence type="ECO:0000256" key="9">
    <source>
        <dbReference type="ARBA" id="ARBA00023295"/>
    </source>
</evidence>
<name>A0AB40AYM6_DIOCR</name>
<dbReference type="GO" id="GO:0016139">
    <property type="term" value="P:glycoside catabolic process"/>
    <property type="evidence" value="ECO:0007669"/>
    <property type="project" value="TreeGrafter"/>
</dbReference>
<dbReference type="InterPro" id="IPR017853">
    <property type="entry name" value="GH"/>
</dbReference>